<organism evidence="2 3">
    <name type="scientific">Parnassius mnemosyne</name>
    <name type="common">clouded apollo</name>
    <dbReference type="NCBI Taxonomy" id="213953"/>
    <lineage>
        <taxon>Eukaryota</taxon>
        <taxon>Metazoa</taxon>
        <taxon>Ecdysozoa</taxon>
        <taxon>Arthropoda</taxon>
        <taxon>Hexapoda</taxon>
        <taxon>Insecta</taxon>
        <taxon>Pterygota</taxon>
        <taxon>Neoptera</taxon>
        <taxon>Endopterygota</taxon>
        <taxon>Lepidoptera</taxon>
        <taxon>Glossata</taxon>
        <taxon>Ditrysia</taxon>
        <taxon>Papilionoidea</taxon>
        <taxon>Papilionidae</taxon>
        <taxon>Parnassiinae</taxon>
        <taxon>Parnassini</taxon>
        <taxon>Parnassius</taxon>
        <taxon>Driopa</taxon>
    </lineage>
</organism>
<gene>
    <name evidence="2" type="ORF">PARMNEM_LOCUS1501</name>
</gene>
<protein>
    <recommendedName>
        <fullName evidence="1">Reverse transcriptase domain-containing protein</fullName>
    </recommendedName>
</protein>
<dbReference type="InterPro" id="IPR036691">
    <property type="entry name" value="Endo/exonu/phosph_ase_sf"/>
</dbReference>
<dbReference type="InterPro" id="IPR043502">
    <property type="entry name" value="DNA/RNA_pol_sf"/>
</dbReference>
<dbReference type="SUPFAM" id="SSF56672">
    <property type="entry name" value="DNA/RNA polymerases"/>
    <property type="match status" value="1"/>
</dbReference>
<reference evidence="2 3" key="1">
    <citation type="submission" date="2023-11" db="EMBL/GenBank/DDBJ databases">
        <authorList>
            <person name="Hedman E."/>
            <person name="Englund M."/>
            <person name="Stromberg M."/>
            <person name="Nyberg Akerstrom W."/>
            <person name="Nylinder S."/>
            <person name="Jareborg N."/>
            <person name="Kallberg Y."/>
            <person name="Kronander E."/>
        </authorList>
    </citation>
    <scope>NUCLEOTIDE SEQUENCE [LARGE SCALE GENOMIC DNA]</scope>
</reference>
<dbReference type="Pfam" id="PF14529">
    <property type="entry name" value="Exo_endo_phos_2"/>
    <property type="match status" value="1"/>
</dbReference>
<dbReference type="AlphaFoldDB" id="A0AAV1KCJ3"/>
<sequence>MEGAQDVEQDLRIISNYRNILDSENIIIGGDLNAKSPWWGCDVEDRRGTAISESFAQLELHILNTGKTPTFWAHRGNRDYTSIVDVTACSNDLLNKITNWRVNPDFVTLSDHRAITFSVNLEKITAEATQRQTTRIYNTGKADWASFTHFLKEELKVLKITEESITEIGNTDALEDLVQQYVDCILRSSDKAIPKLAKTISAKTPWWTKQLSDKKKDVIRKRRKIKHANQNRRQSVIEDYITAKAEYKNLLTDTLTSSWKDFCKKQDRENLWQGIYRIIRKSSRTPEDTLLRETTTSKIMTPEESAKILSETFYPYDDIETDEQPHSEMRQKAETIKKEWAKITKEDTTKPFTNTEVEFILQSMSPRKSPGEDSLTADICYKAYAALPQILLAIYNKCLALGHFPKIWKSAIIKVIPKPNKENYTLPKSYRPIGLLPVLGKGLEKLFVNRMTWQIGSENKMSGRQYGFVSQRGTEDALCDALEVVRQGLKNSEIVVIVSIDIEGAFDNAWWPAMINELDKKKVDKSVCRLIGSYLTDRQIKLTYAGSEIIKQTNKGCIQGSICGPLLWNLQLDPLLREVEELGTHIQAYADDILVIAKGKAVKDLEQELNTALDHILAWAKTRKMRLAAQKTQAILLTRKLKYETPSLSLDNKAITFSNSITILGLTIDANLNFVKHVDVVTEKAIQLYKKVSRTARANWGLNSEILRTIYITVVEPTILYAAGAWGTTANKKQIKTRLDRITRTFAIMHPMFEDMSETAWNKLFYVLA</sequence>
<dbReference type="GO" id="GO:0003824">
    <property type="term" value="F:catalytic activity"/>
    <property type="evidence" value="ECO:0007669"/>
    <property type="project" value="InterPro"/>
</dbReference>
<dbReference type="Gene3D" id="3.60.10.10">
    <property type="entry name" value="Endonuclease/exonuclease/phosphatase"/>
    <property type="match status" value="1"/>
</dbReference>
<keyword evidence="3" id="KW-1185">Reference proteome</keyword>
<dbReference type="EMBL" id="CAVLGL010000002">
    <property type="protein sequence ID" value="CAK1579579.1"/>
    <property type="molecule type" value="Genomic_DNA"/>
</dbReference>
<evidence type="ECO:0000313" key="3">
    <source>
        <dbReference type="Proteomes" id="UP001314205"/>
    </source>
</evidence>
<dbReference type="Pfam" id="PF00078">
    <property type="entry name" value="RVT_1"/>
    <property type="match status" value="1"/>
</dbReference>
<dbReference type="InterPro" id="IPR005135">
    <property type="entry name" value="Endo/exonuclease/phosphatase"/>
</dbReference>
<dbReference type="Proteomes" id="UP001314205">
    <property type="component" value="Unassembled WGS sequence"/>
</dbReference>
<evidence type="ECO:0000259" key="1">
    <source>
        <dbReference type="PROSITE" id="PS50878"/>
    </source>
</evidence>
<dbReference type="CDD" id="cd01650">
    <property type="entry name" value="RT_nLTR_like"/>
    <property type="match status" value="1"/>
</dbReference>
<proteinExistence type="predicted"/>
<evidence type="ECO:0000313" key="2">
    <source>
        <dbReference type="EMBL" id="CAK1579579.1"/>
    </source>
</evidence>
<dbReference type="GO" id="GO:0071897">
    <property type="term" value="P:DNA biosynthetic process"/>
    <property type="evidence" value="ECO:0007669"/>
    <property type="project" value="UniProtKB-ARBA"/>
</dbReference>
<dbReference type="SUPFAM" id="SSF56219">
    <property type="entry name" value="DNase I-like"/>
    <property type="match status" value="1"/>
</dbReference>
<name>A0AAV1KCJ3_9NEOP</name>
<dbReference type="PROSITE" id="PS50878">
    <property type="entry name" value="RT_POL"/>
    <property type="match status" value="1"/>
</dbReference>
<dbReference type="PANTHER" id="PTHR19446">
    <property type="entry name" value="REVERSE TRANSCRIPTASES"/>
    <property type="match status" value="1"/>
</dbReference>
<feature type="domain" description="Reverse transcriptase" evidence="1">
    <location>
        <begin position="397"/>
        <end position="668"/>
    </location>
</feature>
<accession>A0AAV1KCJ3</accession>
<comment type="caution">
    <text evidence="2">The sequence shown here is derived from an EMBL/GenBank/DDBJ whole genome shotgun (WGS) entry which is preliminary data.</text>
</comment>
<dbReference type="InterPro" id="IPR000477">
    <property type="entry name" value="RT_dom"/>
</dbReference>